<feature type="compositionally biased region" description="Low complexity" evidence="1">
    <location>
        <begin position="51"/>
        <end position="69"/>
    </location>
</feature>
<keyword evidence="3" id="KW-1185">Reference proteome</keyword>
<comment type="caution">
    <text evidence="2">The sequence shown here is derived from an EMBL/GenBank/DDBJ whole genome shotgun (WGS) entry which is preliminary data.</text>
</comment>
<evidence type="ECO:0000313" key="3">
    <source>
        <dbReference type="Proteomes" id="UP001303889"/>
    </source>
</evidence>
<feature type="compositionally biased region" description="Low complexity" evidence="1">
    <location>
        <begin position="88"/>
        <end position="99"/>
    </location>
</feature>
<feature type="compositionally biased region" description="Pro residues" evidence="1">
    <location>
        <begin position="7"/>
        <end position="18"/>
    </location>
</feature>
<proteinExistence type="predicted"/>
<feature type="region of interest" description="Disordered" evidence="1">
    <location>
        <begin position="1"/>
        <end position="124"/>
    </location>
</feature>
<feature type="compositionally biased region" description="Pro residues" evidence="1">
    <location>
        <begin position="30"/>
        <end position="50"/>
    </location>
</feature>
<reference evidence="2" key="1">
    <citation type="journal article" date="2023" name="Mol. Phylogenet. Evol.">
        <title>Genome-scale phylogeny and comparative genomics of the fungal order Sordariales.</title>
        <authorList>
            <person name="Hensen N."/>
            <person name="Bonometti L."/>
            <person name="Westerberg I."/>
            <person name="Brannstrom I.O."/>
            <person name="Guillou S."/>
            <person name="Cros-Aarteil S."/>
            <person name="Calhoun S."/>
            <person name="Haridas S."/>
            <person name="Kuo A."/>
            <person name="Mondo S."/>
            <person name="Pangilinan J."/>
            <person name="Riley R."/>
            <person name="LaButti K."/>
            <person name="Andreopoulos B."/>
            <person name="Lipzen A."/>
            <person name="Chen C."/>
            <person name="Yan M."/>
            <person name="Daum C."/>
            <person name="Ng V."/>
            <person name="Clum A."/>
            <person name="Steindorff A."/>
            <person name="Ohm R.A."/>
            <person name="Martin F."/>
            <person name="Silar P."/>
            <person name="Natvig D.O."/>
            <person name="Lalanne C."/>
            <person name="Gautier V."/>
            <person name="Ament-Velasquez S.L."/>
            <person name="Kruys A."/>
            <person name="Hutchinson M.I."/>
            <person name="Powell A.J."/>
            <person name="Barry K."/>
            <person name="Miller A.N."/>
            <person name="Grigoriev I.V."/>
            <person name="Debuchy R."/>
            <person name="Gladieux P."/>
            <person name="Hiltunen Thoren M."/>
            <person name="Johannesson H."/>
        </authorList>
    </citation>
    <scope>NUCLEOTIDE SEQUENCE</scope>
    <source>
        <strain evidence="2">CBS 103.79</strain>
    </source>
</reference>
<gene>
    <name evidence="2" type="ORF">C8A05DRAFT_43591</name>
</gene>
<name>A0AAN6RU49_9PEZI</name>
<accession>A0AAN6RU49</accession>
<dbReference type="Proteomes" id="UP001303889">
    <property type="component" value="Unassembled WGS sequence"/>
</dbReference>
<dbReference type="EMBL" id="MU855468">
    <property type="protein sequence ID" value="KAK3903110.1"/>
    <property type="molecule type" value="Genomic_DNA"/>
</dbReference>
<organism evidence="2 3">
    <name type="scientific">Staphylotrichum tortipilum</name>
    <dbReference type="NCBI Taxonomy" id="2831512"/>
    <lineage>
        <taxon>Eukaryota</taxon>
        <taxon>Fungi</taxon>
        <taxon>Dikarya</taxon>
        <taxon>Ascomycota</taxon>
        <taxon>Pezizomycotina</taxon>
        <taxon>Sordariomycetes</taxon>
        <taxon>Sordariomycetidae</taxon>
        <taxon>Sordariales</taxon>
        <taxon>Chaetomiaceae</taxon>
        <taxon>Staphylotrichum</taxon>
    </lineage>
</organism>
<protein>
    <submittedName>
        <fullName evidence="2">Uncharacterized protein</fullName>
    </submittedName>
</protein>
<dbReference type="AlphaFoldDB" id="A0AAN6RU49"/>
<sequence>MRYNPRPASPPGPSLPYRPRPDGPEASTTYPPPQQYPPPPSTYAAPPPGAPAQIPQQQTASSTSTAQPPLSHISPRPITGHPKFSALPPQQQQQQQAVFYPPPPTTALLPNGSPTSSLSLNRARKESEAAIKELISLRRQQTMVNGVGKGDGGQAAAAAAARVSAQMGLVVAGLRGLRGRVGEVVGKAEGQRWRRILVGGVFASIIPLVKKLFRRRSDDDDTSANRTEYAFKKSKGLVARILASTHRPGLGTLAFLVFAVLYVFQNEVSLRVARTVGRRLKRLVAKVEDGREELTDDDVKALRGWRWRVLSWSE</sequence>
<evidence type="ECO:0000313" key="2">
    <source>
        <dbReference type="EMBL" id="KAK3903110.1"/>
    </source>
</evidence>
<evidence type="ECO:0000256" key="1">
    <source>
        <dbReference type="SAM" id="MobiDB-lite"/>
    </source>
</evidence>
<reference evidence="2" key="2">
    <citation type="submission" date="2023-05" db="EMBL/GenBank/DDBJ databases">
        <authorList>
            <consortium name="Lawrence Berkeley National Laboratory"/>
            <person name="Steindorff A."/>
            <person name="Hensen N."/>
            <person name="Bonometti L."/>
            <person name="Westerberg I."/>
            <person name="Brannstrom I.O."/>
            <person name="Guillou S."/>
            <person name="Cros-Aarteil S."/>
            <person name="Calhoun S."/>
            <person name="Haridas S."/>
            <person name="Kuo A."/>
            <person name="Mondo S."/>
            <person name="Pangilinan J."/>
            <person name="Riley R."/>
            <person name="Labutti K."/>
            <person name="Andreopoulos B."/>
            <person name="Lipzen A."/>
            <person name="Chen C."/>
            <person name="Yanf M."/>
            <person name="Daum C."/>
            <person name="Ng V."/>
            <person name="Clum A."/>
            <person name="Ohm R."/>
            <person name="Martin F."/>
            <person name="Silar P."/>
            <person name="Natvig D."/>
            <person name="Lalanne C."/>
            <person name="Gautier V."/>
            <person name="Ament-Velasquez S.L."/>
            <person name="Kruys A."/>
            <person name="Hutchinson M.I."/>
            <person name="Powell A.J."/>
            <person name="Barry K."/>
            <person name="Miller A.N."/>
            <person name="Grigoriev I.V."/>
            <person name="Debuchy R."/>
            <person name="Gladieux P."/>
            <person name="Thoren M.H."/>
            <person name="Johannesson H."/>
        </authorList>
    </citation>
    <scope>NUCLEOTIDE SEQUENCE</scope>
    <source>
        <strain evidence="2">CBS 103.79</strain>
    </source>
</reference>